<organism evidence="12 13">
    <name type="scientific">Acanthochromis polyacanthus</name>
    <name type="common">spiny chromis</name>
    <dbReference type="NCBI Taxonomy" id="80966"/>
    <lineage>
        <taxon>Eukaryota</taxon>
        <taxon>Metazoa</taxon>
        <taxon>Chordata</taxon>
        <taxon>Craniata</taxon>
        <taxon>Vertebrata</taxon>
        <taxon>Euteleostomi</taxon>
        <taxon>Actinopterygii</taxon>
        <taxon>Neopterygii</taxon>
        <taxon>Teleostei</taxon>
        <taxon>Neoteleostei</taxon>
        <taxon>Acanthomorphata</taxon>
        <taxon>Ovalentaria</taxon>
        <taxon>Pomacentridae</taxon>
        <taxon>Acanthochromis</taxon>
    </lineage>
</organism>
<evidence type="ECO:0000259" key="11">
    <source>
        <dbReference type="PROSITE" id="PS50157"/>
    </source>
</evidence>
<keyword evidence="2" id="KW-0479">Metal-binding</keyword>
<dbReference type="PROSITE" id="PS00028">
    <property type="entry name" value="ZINC_FINGER_C2H2_1"/>
    <property type="match status" value="3"/>
</dbReference>
<dbReference type="InterPro" id="IPR036236">
    <property type="entry name" value="Znf_C2H2_sf"/>
</dbReference>
<evidence type="ECO:0000256" key="2">
    <source>
        <dbReference type="ARBA" id="ARBA00022723"/>
    </source>
</evidence>
<dbReference type="SUPFAM" id="SSF57667">
    <property type="entry name" value="beta-beta-alpha zinc fingers"/>
    <property type="match status" value="2"/>
</dbReference>
<name>A0A3Q1F389_9TELE</name>
<evidence type="ECO:0000256" key="4">
    <source>
        <dbReference type="ARBA" id="ARBA00022771"/>
    </source>
</evidence>
<dbReference type="InterPro" id="IPR013087">
    <property type="entry name" value="Znf_C2H2_type"/>
</dbReference>
<keyword evidence="9" id="KW-0539">Nucleus</keyword>
<dbReference type="SMART" id="SM00355">
    <property type="entry name" value="ZnF_C2H2"/>
    <property type="match status" value="3"/>
</dbReference>
<accession>A0A3Q1F389</accession>
<dbReference type="Ensembl" id="ENSAPOT00000031242.1">
    <property type="protein sequence ID" value="ENSAPOP00000010522.1"/>
    <property type="gene ID" value="ENSAPOG00000012988.1"/>
</dbReference>
<keyword evidence="8" id="KW-0804">Transcription</keyword>
<evidence type="ECO:0000313" key="12">
    <source>
        <dbReference type="Ensembl" id="ENSAPOP00000010522.1"/>
    </source>
</evidence>
<protein>
    <recommendedName>
        <fullName evidence="11">C2H2-type domain-containing protein</fullName>
    </recommendedName>
</protein>
<evidence type="ECO:0000256" key="8">
    <source>
        <dbReference type="ARBA" id="ARBA00023163"/>
    </source>
</evidence>
<evidence type="ECO:0000256" key="6">
    <source>
        <dbReference type="ARBA" id="ARBA00023015"/>
    </source>
</evidence>
<dbReference type="Pfam" id="PF00096">
    <property type="entry name" value="zf-C2H2"/>
    <property type="match status" value="1"/>
</dbReference>
<dbReference type="FunFam" id="3.30.160.60:FF:000965">
    <property type="entry name" value="Neurotrophin receptor-interacting factor homolog"/>
    <property type="match status" value="1"/>
</dbReference>
<evidence type="ECO:0000256" key="7">
    <source>
        <dbReference type="ARBA" id="ARBA00023125"/>
    </source>
</evidence>
<reference evidence="12" key="2">
    <citation type="submission" date="2025-09" db="UniProtKB">
        <authorList>
            <consortium name="Ensembl"/>
        </authorList>
    </citation>
    <scope>IDENTIFICATION</scope>
</reference>
<dbReference type="GO" id="GO:0005634">
    <property type="term" value="C:nucleus"/>
    <property type="evidence" value="ECO:0007669"/>
    <property type="project" value="UniProtKB-SubCell"/>
</dbReference>
<dbReference type="GO" id="GO:0008270">
    <property type="term" value="F:zinc ion binding"/>
    <property type="evidence" value="ECO:0007669"/>
    <property type="project" value="UniProtKB-KW"/>
</dbReference>
<evidence type="ECO:0000256" key="10">
    <source>
        <dbReference type="PROSITE-ProRule" id="PRU00042"/>
    </source>
</evidence>
<proteinExistence type="predicted"/>
<comment type="subcellular location">
    <subcellularLocation>
        <location evidence="1">Nucleus</location>
    </subcellularLocation>
</comment>
<dbReference type="InParanoid" id="A0A3Q1F389"/>
<evidence type="ECO:0000256" key="9">
    <source>
        <dbReference type="ARBA" id="ARBA00023242"/>
    </source>
</evidence>
<feature type="domain" description="C2H2-type" evidence="11">
    <location>
        <begin position="88"/>
        <end position="115"/>
    </location>
</feature>
<evidence type="ECO:0000256" key="1">
    <source>
        <dbReference type="ARBA" id="ARBA00004123"/>
    </source>
</evidence>
<reference evidence="12" key="1">
    <citation type="submission" date="2025-08" db="UniProtKB">
        <authorList>
            <consortium name="Ensembl"/>
        </authorList>
    </citation>
    <scope>IDENTIFICATION</scope>
</reference>
<feature type="domain" description="C2H2-type" evidence="11">
    <location>
        <begin position="60"/>
        <end position="87"/>
    </location>
</feature>
<dbReference type="AlphaFoldDB" id="A0A3Q1F389"/>
<dbReference type="FunFam" id="3.30.160.60:FF:000624">
    <property type="entry name" value="zinc finger protein 697"/>
    <property type="match status" value="1"/>
</dbReference>
<evidence type="ECO:0000313" key="13">
    <source>
        <dbReference type="Proteomes" id="UP000257200"/>
    </source>
</evidence>
<dbReference type="GO" id="GO:0000981">
    <property type="term" value="F:DNA-binding transcription factor activity, RNA polymerase II-specific"/>
    <property type="evidence" value="ECO:0007669"/>
    <property type="project" value="TreeGrafter"/>
</dbReference>
<evidence type="ECO:0000256" key="3">
    <source>
        <dbReference type="ARBA" id="ARBA00022737"/>
    </source>
</evidence>
<keyword evidence="5" id="KW-0862">Zinc</keyword>
<dbReference type="GeneTree" id="ENSGT01150000286958"/>
<keyword evidence="6" id="KW-0805">Transcription regulation</keyword>
<sequence length="164" mass="18582">LGPGAIVVKIVSESDSNDASTAAEFENSIQPESNISDKCYPPSKLERHRRTHSKTPKVPHQCSYCMKTFSKLNKLVRHKRMHTGEKPFTCSVCGKGFSESGHCKAHEKTHEEQPEKPHCCADCGMCFFKASELRRHFRSHTGEKPFRCTLCEKSTSKNCQKTFF</sequence>
<dbReference type="Proteomes" id="UP000257200">
    <property type="component" value="Unplaced"/>
</dbReference>
<keyword evidence="4 10" id="KW-0863">Zinc-finger</keyword>
<keyword evidence="3" id="KW-0677">Repeat</keyword>
<dbReference type="PANTHER" id="PTHR24394:SF48">
    <property type="entry name" value="ZINC FINGER PROTEIN 771"/>
    <property type="match status" value="1"/>
</dbReference>
<dbReference type="STRING" id="80966.ENSAPOP00000010522"/>
<keyword evidence="7" id="KW-0238">DNA-binding</keyword>
<dbReference type="PROSITE" id="PS50157">
    <property type="entry name" value="ZINC_FINGER_C2H2_2"/>
    <property type="match status" value="3"/>
</dbReference>
<evidence type="ECO:0000256" key="5">
    <source>
        <dbReference type="ARBA" id="ARBA00022833"/>
    </source>
</evidence>
<feature type="domain" description="C2H2-type" evidence="11">
    <location>
        <begin position="118"/>
        <end position="145"/>
    </location>
</feature>
<dbReference type="GO" id="GO:0003677">
    <property type="term" value="F:DNA binding"/>
    <property type="evidence" value="ECO:0007669"/>
    <property type="project" value="UniProtKB-KW"/>
</dbReference>
<dbReference type="Gene3D" id="3.30.160.60">
    <property type="entry name" value="Classic Zinc Finger"/>
    <property type="match status" value="3"/>
</dbReference>
<keyword evidence="13" id="KW-1185">Reference proteome</keyword>
<dbReference type="PANTHER" id="PTHR24394">
    <property type="entry name" value="ZINC FINGER PROTEIN"/>
    <property type="match status" value="1"/>
</dbReference>